<dbReference type="EMBL" id="FQ790300">
    <property type="protein sequence ID" value="CCD49302.1"/>
    <property type="molecule type" value="Genomic_DNA"/>
</dbReference>
<organism evidence="1 2">
    <name type="scientific">Botryotinia fuckeliana (strain T4)</name>
    <name type="common">Noble rot fungus</name>
    <name type="synonym">Botrytis cinerea</name>
    <dbReference type="NCBI Taxonomy" id="999810"/>
    <lineage>
        <taxon>Eukaryota</taxon>
        <taxon>Fungi</taxon>
        <taxon>Dikarya</taxon>
        <taxon>Ascomycota</taxon>
        <taxon>Pezizomycotina</taxon>
        <taxon>Leotiomycetes</taxon>
        <taxon>Helotiales</taxon>
        <taxon>Sclerotiniaceae</taxon>
        <taxon>Botrytis</taxon>
    </lineage>
</organism>
<accession>G2Y9M6</accession>
<reference evidence="2" key="1">
    <citation type="journal article" date="2011" name="PLoS Genet.">
        <title>Genomic analysis of the necrotrophic fungal pathogens Sclerotinia sclerotiorum and Botrytis cinerea.</title>
        <authorList>
            <person name="Amselem J."/>
            <person name="Cuomo C.A."/>
            <person name="van Kan J.A."/>
            <person name="Viaud M."/>
            <person name="Benito E.P."/>
            <person name="Couloux A."/>
            <person name="Coutinho P.M."/>
            <person name="de Vries R.P."/>
            <person name="Dyer P.S."/>
            <person name="Fillinger S."/>
            <person name="Fournier E."/>
            <person name="Gout L."/>
            <person name="Hahn M."/>
            <person name="Kohn L."/>
            <person name="Lapalu N."/>
            <person name="Plummer K.M."/>
            <person name="Pradier J.M."/>
            <person name="Quevillon E."/>
            <person name="Sharon A."/>
            <person name="Simon A."/>
            <person name="ten Have A."/>
            <person name="Tudzynski B."/>
            <person name="Tudzynski P."/>
            <person name="Wincker P."/>
            <person name="Andrew M."/>
            <person name="Anthouard V."/>
            <person name="Beever R.E."/>
            <person name="Beffa R."/>
            <person name="Benoit I."/>
            <person name="Bouzid O."/>
            <person name="Brault B."/>
            <person name="Chen Z."/>
            <person name="Choquer M."/>
            <person name="Collemare J."/>
            <person name="Cotton P."/>
            <person name="Danchin E.G."/>
            <person name="Da Silva C."/>
            <person name="Gautier A."/>
            <person name="Giraud C."/>
            <person name="Giraud T."/>
            <person name="Gonzalez C."/>
            <person name="Grossetete S."/>
            <person name="Guldener U."/>
            <person name="Henrissat B."/>
            <person name="Howlett B.J."/>
            <person name="Kodira C."/>
            <person name="Kretschmer M."/>
            <person name="Lappartient A."/>
            <person name="Leroch M."/>
            <person name="Levis C."/>
            <person name="Mauceli E."/>
            <person name="Neuveglise C."/>
            <person name="Oeser B."/>
            <person name="Pearson M."/>
            <person name="Poulain J."/>
            <person name="Poussereau N."/>
            <person name="Quesneville H."/>
            <person name="Rascle C."/>
            <person name="Schumacher J."/>
            <person name="Segurens B."/>
            <person name="Sexton A."/>
            <person name="Silva E."/>
            <person name="Sirven C."/>
            <person name="Soanes D.M."/>
            <person name="Talbot N.J."/>
            <person name="Templeton M."/>
            <person name="Yandava C."/>
            <person name="Yarden O."/>
            <person name="Zeng Q."/>
            <person name="Rollins J.A."/>
            <person name="Lebrun M.H."/>
            <person name="Dickman M."/>
        </authorList>
    </citation>
    <scope>NUCLEOTIDE SEQUENCE [LARGE SCALE GENOMIC DNA]</scope>
    <source>
        <strain evidence="2">T4</strain>
    </source>
</reference>
<dbReference type="Proteomes" id="UP000008177">
    <property type="component" value="Unplaced contigs"/>
</dbReference>
<dbReference type="HOGENOM" id="CLU_3242049_0_0_1"/>
<evidence type="ECO:0000313" key="2">
    <source>
        <dbReference type="Proteomes" id="UP000008177"/>
    </source>
</evidence>
<gene>
    <name evidence="1" type="ORF">BofuT4_P031780.1</name>
</gene>
<evidence type="ECO:0000313" key="1">
    <source>
        <dbReference type="EMBL" id="CCD49302.1"/>
    </source>
</evidence>
<proteinExistence type="predicted"/>
<dbReference type="InParanoid" id="G2Y9M6"/>
<dbReference type="AlphaFoldDB" id="G2Y9M6"/>
<protein>
    <submittedName>
        <fullName evidence="1">Uncharacterized protein</fullName>
    </submittedName>
</protein>
<name>G2Y9M6_BOTF4</name>
<sequence>MLILCSGGYGKLVRDPSFNFRKHCAQAADRAKLEKGSFRNRKA</sequence>